<organism evidence="1 2">
    <name type="scientific">Plectonema cf. radiosum LEGE 06105</name>
    <dbReference type="NCBI Taxonomy" id="945769"/>
    <lineage>
        <taxon>Bacteria</taxon>
        <taxon>Bacillati</taxon>
        <taxon>Cyanobacteriota</taxon>
        <taxon>Cyanophyceae</taxon>
        <taxon>Oscillatoriophycideae</taxon>
        <taxon>Oscillatoriales</taxon>
        <taxon>Microcoleaceae</taxon>
        <taxon>Plectonema</taxon>
    </lineage>
</organism>
<comment type="caution">
    <text evidence="1">The sequence shown here is derived from an EMBL/GenBank/DDBJ whole genome shotgun (WGS) entry which is preliminary data.</text>
</comment>
<dbReference type="RefSeq" id="WP_193921883.1">
    <property type="nucleotide sequence ID" value="NZ_JADEWL010000055.1"/>
</dbReference>
<dbReference type="Proteomes" id="UP000620559">
    <property type="component" value="Unassembled WGS sequence"/>
</dbReference>
<proteinExistence type="predicted"/>
<reference evidence="1" key="1">
    <citation type="submission" date="2020-10" db="EMBL/GenBank/DDBJ databases">
        <authorList>
            <person name="Castelo-Branco R."/>
            <person name="Eusebio N."/>
            <person name="Adriana R."/>
            <person name="Vieira A."/>
            <person name="Brugerolle De Fraissinette N."/>
            <person name="Rezende De Castro R."/>
            <person name="Schneider M.P."/>
            <person name="Vasconcelos V."/>
            <person name="Leao P.N."/>
        </authorList>
    </citation>
    <scope>NUCLEOTIDE SEQUENCE</scope>
    <source>
        <strain evidence="1">LEGE 06105</strain>
    </source>
</reference>
<evidence type="ECO:0000313" key="2">
    <source>
        <dbReference type="Proteomes" id="UP000620559"/>
    </source>
</evidence>
<keyword evidence="2" id="KW-1185">Reference proteome</keyword>
<dbReference type="EMBL" id="JADEWL010000055">
    <property type="protein sequence ID" value="MBE9214270.1"/>
    <property type="molecule type" value="Genomic_DNA"/>
</dbReference>
<sequence length="74" mass="8326">MVSTELVEQLRRLNRVDKLEVIQLLAAELANEENNLIKPGASYDIWSPYDAVNAANIMLEALDAQNSRLFSIHS</sequence>
<name>A0A8J7JV62_9CYAN</name>
<gene>
    <name evidence="1" type="ORF">IQ247_16610</name>
</gene>
<accession>A0A8J7JV62</accession>
<protein>
    <submittedName>
        <fullName evidence="1">Uncharacterized protein</fullName>
    </submittedName>
</protein>
<dbReference type="AlphaFoldDB" id="A0A8J7JV62"/>
<evidence type="ECO:0000313" key="1">
    <source>
        <dbReference type="EMBL" id="MBE9214270.1"/>
    </source>
</evidence>